<name>A0A7W2HG43_9ACTN</name>
<evidence type="ECO:0000313" key="1">
    <source>
        <dbReference type="EMBL" id="MBA4862501.1"/>
    </source>
</evidence>
<gene>
    <name evidence="1" type="ORF">H1V43_14075</name>
</gene>
<reference evidence="1 2" key="1">
    <citation type="submission" date="2020-07" db="EMBL/GenBank/DDBJ databases">
        <title>Streptomyces isolated from Indian soil.</title>
        <authorList>
            <person name="Mandal S."/>
            <person name="Maiti P.K."/>
        </authorList>
    </citation>
    <scope>NUCLEOTIDE SEQUENCE [LARGE SCALE GENOMIC DNA]</scope>
    <source>
        <strain evidence="1 2">PSKA54</strain>
    </source>
</reference>
<keyword evidence="2" id="KW-1185">Reference proteome</keyword>
<organism evidence="1 2">
    <name type="scientific">Streptomyces himalayensis subsp. aureolus</name>
    <dbReference type="NCBI Taxonomy" id="2758039"/>
    <lineage>
        <taxon>Bacteria</taxon>
        <taxon>Bacillati</taxon>
        <taxon>Actinomycetota</taxon>
        <taxon>Actinomycetes</taxon>
        <taxon>Kitasatosporales</taxon>
        <taxon>Streptomycetaceae</taxon>
        <taxon>Streptomyces</taxon>
        <taxon>Streptomyces himalayensis</taxon>
    </lineage>
</organism>
<comment type="caution">
    <text evidence="1">The sequence shown here is derived from an EMBL/GenBank/DDBJ whole genome shotgun (WGS) entry which is preliminary data.</text>
</comment>
<sequence length="145" mass="16645">MEFDLVVVNDLEGEVELEVPVEFFAYEASDFIERVSGIGGRSFARFGSLNVEVGVYLDEQSGDVVSWFDPDNVTFVNSSVGKFVECVHALTEAFPYYSKESDLEDWERAAVKIEEAIRKIDPAAYREESFWCEFRWDVTIGEYHE</sequence>
<dbReference type="EMBL" id="JACEQY010000013">
    <property type="protein sequence ID" value="MBA4862501.1"/>
    <property type="molecule type" value="Genomic_DNA"/>
</dbReference>
<dbReference type="RefSeq" id="WP_181864341.1">
    <property type="nucleotide sequence ID" value="NZ_JACEQY010000013.1"/>
</dbReference>
<dbReference type="Pfam" id="PF14435">
    <property type="entry name" value="SUKH-4"/>
    <property type="match status" value="1"/>
</dbReference>
<dbReference type="InterPro" id="IPR025851">
    <property type="entry name" value="SUKH-4"/>
</dbReference>
<protein>
    <submittedName>
        <fullName evidence="1">SUKH-4 family immunity protein</fullName>
    </submittedName>
</protein>
<evidence type="ECO:0000313" key="2">
    <source>
        <dbReference type="Proteomes" id="UP000586976"/>
    </source>
</evidence>
<proteinExistence type="predicted"/>
<dbReference type="Proteomes" id="UP000586976">
    <property type="component" value="Unassembled WGS sequence"/>
</dbReference>
<dbReference type="AlphaFoldDB" id="A0A7W2HG43"/>
<accession>A0A7W2HG43</accession>